<accession>A0A4S2MVD7</accession>
<keyword evidence="2" id="KW-1185">Reference proteome</keyword>
<dbReference type="Proteomes" id="UP000298138">
    <property type="component" value="Unassembled WGS sequence"/>
</dbReference>
<sequence>MKKRLKSEQFNGPFFYQLYAKILPPSQLPAYRRRTLHISANDYISWYSRDLSSPKFPHDLAATLTSNSTLHHVTKTPHHSARVNPHHQTLHRPGRSPQLDPYFPLFPTTFLFSAQKPHLSPIAHAPNTTRPRLPPLPQGLRILQQSLQLLLLPGHR</sequence>
<dbReference type="InParanoid" id="A0A4S2MVD7"/>
<reference evidence="1 2" key="1">
    <citation type="submission" date="2019-04" db="EMBL/GenBank/DDBJ databases">
        <title>Comparative genomics and transcriptomics to analyze fruiting body development in filamentous ascomycetes.</title>
        <authorList>
            <consortium name="DOE Joint Genome Institute"/>
            <person name="Lutkenhaus R."/>
            <person name="Traeger S."/>
            <person name="Breuer J."/>
            <person name="Kuo A."/>
            <person name="Lipzen A."/>
            <person name="Pangilinan J."/>
            <person name="Dilworth D."/>
            <person name="Sandor L."/>
            <person name="Poggeler S."/>
            <person name="Barry K."/>
            <person name="Grigoriev I.V."/>
            <person name="Nowrousian M."/>
        </authorList>
    </citation>
    <scope>NUCLEOTIDE SEQUENCE [LARGE SCALE GENOMIC DNA]</scope>
    <source>
        <strain evidence="1 2">CBS 389.68</strain>
    </source>
</reference>
<name>A0A4S2MVD7_9PEZI</name>
<evidence type="ECO:0000313" key="1">
    <source>
        <dbReference type="EMBL" id="TGZ80476.1"/>
    </source>
</evidence>
<gene>
    <name evidence="1" type="ORF">EX30DRAFT_51768</name>
</gene>
<organism evidence="1 2">
    <name type="scientific">Ascodesmis nigricans</name>
    <dbReference type="NCBI Taxonomy" id="341454"/>
    <lineage>
        <taxon>Eukaryota</taxon>
        <taxon>Fungi</taxon>
        <taxon>Dikarya</taxon>
        <taxon>Ascomycota</taxon>
        <taxon>Pezizomycotina</taxon>
        <taxon>Pezizomycetes</taxon>
        <taxon>Pezizales</taxon>
        <taxon>Ascodesmidaceae</taxon>
        <taxon>Ascodesmis</taxon>
    </lineage>
</organism>
<dbReference type="EMBL" id="ML220124">
    <property type="protein sequence ID" value="TGZ80476.1"/>
    <property type="molecule type" value="Genomic_DNA"/>
</dbReference>
<dbReference type="AlphaFoldDB" id="A0A4S2MVD7"/>
<proteinExistence type="predicted"/>
<evidence type="ECO:0000313" key="2">
    <source>
        <dbReference type="Proteomes" id="UP000298138"/>
    </source>
</evidence>
<protein>
    <submittedName>
        <fullName evidence="1">Uncharacterized protein</fullName>
    </submittedName>
</protein>